<evidence type="ECO:0000256" key="8">
    <source>
        <dbReference type="SAM" id="Phobius"/>
    </source>
</evidence>
<evidence type="ECO:0000256" key="7">
    <source>
        <dbReference type="ARBA" id="ARBA00023136"/>
    </source>
</evidence>
<keyword evidence="3" id="KW-0813">Transport</keyword>
<feature type="transmembrane region" description="Helical" evidence="8">
    <location>
        <begin position="247"/>
        <end position="265"/>
    </location>
</feature>
<evidence type="ECO:0000256" key="1">
    <source>
        <dbReference type="ARBA" id="ARBA00004651"/>
    </source>
</evidence>
<dbReference type="InterPro" id="IPR004626">
    <property type="entry name" value="RarD"/>
</dbReference>
<evidence type="ECO:0000256" key="5">
    <source>
        <dbReference type="ARBA" id="ARBA00022692"/>
    </source>
</evidence>
<feature type="transmembrane region" description="Helical" evidence="8">
    <location>
        <begin position="37"/>
        <end position="57"/>
    </location>
</feature>
<dbReference type="InterPro" id="IPR037185">
    <property type="entry name" value="EmrE-like"/>
</dbReference>
<evidence type="ECO:0000256" key="6">
    <source>
        <dbReference type="ARBA" id="ARBA00022989"/>
    </source>
</evidence>
<protein>
    <submittedName>
        <fullName evidence="10">Chloramphenicol-sensitive protein RarD</fullName>
    </submittedName>
</protein>
<feature type="transmembrane region" description="Helical" evidence="8">
    <location>
        <begin position="101"/>
        <end position="118"/>
    </location>
</feature>
<dbReference type="GO" id="GO:0005886">
    <property type="term" value="C:plasma membrane"/>
    <property type="evidence" value="ECO:0007669"/>
    <property type="project" value="UniProtKB-SubCell"/>
</dbReference>
<dbReference type="RefSeq" id="WP_145399367.1">
    <property type="nucleotide sequence ID" value="NZ_VLKU01000011.1"/>
</dbReference>
<dbReference type="SUPFAM" id="SSF103481">
    <property type="entry name" value="Multidrug resistance efflux transporter EmrE"/>
    <property type="match status" value="2"/>
</dbReference>
<keyword evidence="7 8" id="KW-0472">Membrane</keyword>
<evidence type="ECO:0000313" key="10">
    <source>
        <dbReference type="EMBL" id="TWI31065.1"/>
    </source>
</evidence>
<accession>A0A562NFU1</accession>
<dbReference type="AlphaFoldDB" id="A0A562NFU1"/>
<comment type="similarity">
    <text evidence="2">Belongs to the EamA transporter family.</text>
</comment>
<keyword evidence="6 8" id="KW-1133">Transmembrane helix</keyword>
<dbReference type="InterPro" id="IPR000620">
    <property type="entry name" value="EamA_dom"/>
</dbReference>
<dbReference type="EMBL" id="VLKU01000011">
    <property type="protein sequence ID" value="TWI31065.1"/>
    <property type="molecule type" value="Genomic_DNA"/>
</dbReference>
<dbReference type="PANTHER" id="PTHR32322:SF2">
    <property type="entry name" value="EAMA DOMAIN-CONTAINING PROTEIN"/>
    <property type="match status" value="1"/>
</dbReference>
<evidence type="ECO:0000256" key="4">
    <source>
        <dbReference type="ARBA" id="ARBA00022475"/>
    </source>
</evidence>
<keyword evidence="5 8" id="KW-0812">Transmembrane</keyword>
<feature type="transmembrane region" description="Helical" evidence="8">
    <location>
        <begin position="7"/>
        <end position="25"/>
    </location>
</feature>
<feature type="transmembrane region" description="Helical" evidence="8">
    <location>
        <begin position="271"/>
        <end position="288"/>
    </location>
</feature>
<dbReference type="Proteomes" id="UP000316225">
    <property type="component" value="Unassembled WGS sequence"/>
</dbReference>
<dbReference type="OrthoDB" id="369870at2"/>
<feature type="transmembrane region" description="Helical" evidence="8">
    <location>
        <begin position="69"/>
        <end position="89"/>
    </location>
</feature>
<feature type="transmembrane region" description="Helical" evidence="8">
    <location>
        <begin position="171"/>
        <end position="193"/>
    </location>
</feature>
<dbReference type="NCBIfam" id="TIGR00688">
    <property type="entry name" value="rarD"/>
    <property type="match status" value="1"/>
</dbReference>
<evidence type="ECO:0000259" key="9">
    <source>
        <dbReference type="Pfam" id="PF00892"/>
    </source>
</evidence>
<gene>
    <name evidence="10" type="ORF">IQ24_03290</name>
</gene>
<comment type="caution">
    <text evidence="10">The sequence shown here is derived from an EMBL/GenBank/DDBJ whole genome shotgun (WGS) entry which is preliminary data.</text>
</comment>
<dbReference type="Pfam" id="PF00892">
    <property type="entry name" value="EamA"/>
    <property type="match status" value="1"/>
</dbReference>
<name>A0A562NFU1_9RHOB</name>
<reference evidence="10 11" key="1">
    <citation type="journal article" date="2015" name="Stand. Genomic Sci.">
        <title>Genomic Encyclopedia of Bacterial and Archaeal Type Strains, Phase III: the genomes of soil and plant-associated and newly described type strains.</title>
        <authorList>
            <person name="Whitman W.B."/>
            <person name="Woyke T."/>
            <person name="Klenk H.P."/>
            <person name="Zhou Y."/>
            <person name="Lilburn T.G."/>
            <person name="Beck B.J."/>
            <person name="De Vos P."/>
            <person name="Vandamme P."/>
            <person name="Eisen J.A."/>
            <person name="Garrity G."/>
            <person name="Hugenholtz P."/>
            <person name="Kyrpides N.C."/>
        </authorList>
    </citation>
    <scope>NUCLEOTIDE SEQUENCE [LARGE SCALE GENOMIC DNA]</scope>
    <source>
        <strain evidence="10 11">CGMCC 1.5364</strain>
    </source>
</reference>
<sequence>MSEWTKGFWAMIAVCVTWGFAPLFYRQLSSVDVLDVLANRTIWSLALFLIILGLQGRLDELRQALTGPYLGRIIFAAITISINWGVYIWSVQAGHVVESSLGYYIFPLVAVLLGVVVFRERLAPMQALAVGLAVAAVLVLTWGLGVTPWVSLTLAVSFGLYGMAKKALPIAPVVSVACEVVLLLPLAVGWLVLQKLHLVPGSLAAPVAFGSSLSISLLLMASGLVTAVPLILFSYATQRLEMATVGLMQYLNPTLQFFCAVAIFGEPFTRWHLIAFSLIWLALGVYSTSAMRQSRVGVGANG</sequence>
<comment type="subcellular location">
    <subcellularLocation>
        <location evidence="1">Cell membrane</location>
        <topology evidence="1">Multi-pass membrane protein</topology>
    </subcellularLocation>
</comment>
<organism evidence="10 11">
    <name type="scientific">Paracoccus sulfuroxidans</name>
    <dbReference type="NCBI Taxonomy" id="384678"/>
    <lineage>
        <taxon>Bacteria</taxon>
        <taxon>Pseudomonadati</taxon>
        <taxon>Pseudomonadota</taxon>
        <taxon>Alphaproteobacteria</taxon>
        <taxon>Rhodobacterales</taxon>
        <taxon>Paracoccaceae</taxon>
        <taxon>Paracoccus</taxon>
    </lineage>
</organism>
<evidence type="ECO:0000256" key="3">
    <source>
        <dbReference type="ARBA" id="ARBA00022448"/>
    </source>
</evidence>
<proteinExistence type="inferred from homology"/>
<feature type="transmembrane region" description="Helical" evidence="8">
    <location>
        <begin position="148"/>
        <end position="164"/>
    </location>
</feature>
<evidence type="ECO:0000313" key="11">
    <source>
        <dbReference type="Proteomes" id="UP000316225"/>
    </source>
</evidence>
<feature type="domain" description="EamA" evidence="9">
    <location>
        <begin position="6"/>
        <end position="141"/>
    </location>
</feature>
<dbReference type="PANTHER" id="PTHR32322">
    <property type="entry name" value="INNER MEMBRANE TRANSPORTER"/>
    <property type="match status" value="1"/>
</dbReference>
<feature type="transmembrane region" description="Helical" evidence="8">
    <location>
        <begin position="213"/>
        <end position="235"/>
    </location>
</feature>
<evidence type="ECO:0000256" key="2">
    <source>
        <dbReference type="ARBA" id="ARBA00007362"/>
    </source>
</evidence>
<keyword evidence="4" id="KW-1003">Cell membrane</keyword>
<dbReference type="InterPro" id="IPR050638">
    <property type="entry name" value="AA-Vitamin_Transporters"/>
</dbReference>
<keyword evidence="11" id="KW-1185">Reference proteome</keyword>
<feature type="transmembrane region" description="Helical" evidence="8">
    <location>
        <begin position="125"/>
        <end position="142"/>
    </location>
</feature>